<accession>A0ABR4KVK3</accession>
<reference evidence="1 2" key="1">
    <citation type="submission" date="2024-07" db="EMBL/GenBank/DDBJ databases">
        <title>Section-level genome sequencing and comparative genomics of Aspergillus sections Usti and Cavernicolus.</title>
        <authorList>
            <consortium name="Lawrence Berkeley National Laboratory"/>
            <person name="Nybo J.L."/>
            <person name="Vesth T.C."/>
            <person name="Theobald S."/>
            <person name="Frisvad J.C."/>
            <person name="Larsen T.O."/>
            <person name="Kjaerboelling I."/>
            <person name="Rothschild-Mancinelli K."/>
            <person name="Lyhne E.K."/>
            <person name="Kogle M.E."/>
            <person name="Barry K."/>
            <person name="Clum A."/>
            <person name="Na H."/>
            <person name="Ledsgaard L."/>
            <person name="Lin J."/>
            <person name="Lipzen A."/>
            <person name="Kuo A."/>
            <person name="Riley R."/>
            <person name="Mondo S."/>
            <person name="LaButti K."/>
            <person name="Haridas S."/>
            <person name="Pangalinan J."/>
            <person name="Salamov A.A."/>
            <person name="Simmons B.A."/>
            <person name="Magnuson J.K."/>
            <person name="Chen J."/>
            <person name="Drula E."/>
            <person name="Henrissat B."/>
            <person name="Wiebenga A."/>
            <person name="Lubbers R.J."/>
            <person name="Gomes A.C."/>
            <person name="Macurrencykelacurrency M.R."/>
            <person name="Stajich J."/>
            <person name="Grigoriev I.V."/>
            <person name="Mortensen U.H."/>
            <person name="De vries R.P."/>
            <person name="Baker S.E."/>
            <person name="Andersen M.R."/>
        </authorList>
    </citation>
    <scope>NUCLEOTIDE SEQUENCE [LARGE SCALE GENOMIC DNA]</scope>
    <source>
        <strain evidence="1 2">CBS 756.74</strain>
    </source>
</reference>
<dbReference type="EMBL" id="JBFXLR010000008">
    <property type="protein sequence ID" value="KAL2856082.1"/>
    <property type="molecule type" value="Genomic_DNA"/>
</dbReference>
<sequence length="234" mass="26564">MPCDNLAKLCPTCLDLASKCSDKIAAEYIPVNSLRHPADTKPFILEFDTTTTFDTHVGGKLIGQSLRDLLEPHLKTTGDDGTPHVRRFHMWIRRYTEAERTAKSTSEPASLPLPVIKVSVLIDLPKVSLRRDAKFLTDVWFSMKTTITDPASGHVVSFLQRSPKLYEEECHDSLYRLMWFHELVKNQPCAPYMFWSNFAPLPRSETKPANVKVEPWFIWRAEHPTTPTGKVAGA</sequence>
<evidence type="ECO:0000313" key="1">
    <source>
        <dbReference type="EMBL" id="KAL2856082.1"/>
    </source>
</evidence>
<protein>
    <recommendedName>
        <fullName evidence="3">Aromatic prenyltransferase</fullName>
    </recommendedName>
</protein>
<dbReference type="Proteomes" id="UP001610444">
    <property type="component" value="Unassembled WGS sequence"/>
</dbReference>
<name>A0ABR4KVK3_9EURO</name>
<dbReference type="GeneID" id="98159885"/>
<keyword evidence="2" id="KW-1185">Reference proteome</keyword>
<evidence type="ECO:0000313" key="2">
    <source>
        <dbReference type="Proteomes" id="UP001610444"/>
    </source>
</evidence>
<dbReference type="RefSeq" id="XP_070902240.1">
    <property type="nucleotide sequence ID" value="XM_071044721.1"/>
</dbReference>
<gene>
    <name evidence="1" type="ORF">BJX68DRAFT_263579</name>
</gene>
<comment type="caution">
    <text evidence="1">The sequence shown here is derived from an EMBL/GenBank/DDBJ whole genome shotgun (WGS) entry which is preliminary data.</text>
</comment>
<evidence type="ECO:0008006" key="3">
    <source>
        <dbReference type="Google" id="ProtNLM"/>
    </source>
</evidence>
<proteinExistence type="predicted"/>
<organism evidence="1 2">
    <name type="scientific">Aspergillus pseudodeflectus</name>
    <dbReference type="NCBI Taxonomy" id="176178"/>
    <lineage>
        <taxon>Eukaryota</taxon>
        <taxon>Fungi</taxon>
        <taxon>Dikarya</taxon>
        <taxon>Ascomycota</taxon>
        <taxon>Pezizomycotina</taxon>
        <taxon>Eurotiomycetes</taxon>
        <taxon>Eurotiomycetidae</taxon>
        <taxon>Eurotiales</taxon>
        <taxon>Aspergillaceae</taxon>
        <taxon>Aspergillus</taxon>
        <taxon>Aspergillus subgen. Nidulantes</taxon>
    </lineage>
</organism>